<dbReference type="Gene3D" id="3.30.70.360">
    <property type="match status" value="1"/>
</dbReference>
<keyword evidence="3" id="KW-1185">Reference proteome</keyword>
<dbReference type="PIRSF" id="PIRSF005962">
    <property type="entry name" value="Pept_M20D_amidohydro"/>
    <property type="match status" value="1"/>
</dbReference>
<dbReference type="InterPro" id="IPR002933">
    <property type="entry name" value="Peptidase_M20"/>
</dbReference>
<name>A0ABT0D774_9HYPH</name>
<organism evidence="2 3">
    <name type="scientific">Ancylobacter crimeensis</name>
    <dbReference type="NCBI Taxonomy" id="2579147"/>
    <lineage>
        <taxon>Bacteria</taxon>
        <taxon>Pseudomonadati</taxon>
        <taxon>Pseudomonadota</taxon>
        <taxon>Alphaproteobacteria</taxon>
        <taxon>Hyphomicrobiales</taxon>
        <taxon>Xanthobacteraceae</taxon>
        <taxon>Ancylobacter</taxon>
    </lineage>
</organism>
<accession>A0ABT0D774</accession>
<reference evidence="2 3" key="1">
    <citation type="submission" date="2022-04" db="EMBL/GenBank/DDBJ databases">
        <authorList>
            <person name="Grouzdev D.S."/>
            <person name="Pantiukh K.S."/>
            <person name="Krutkina M.S."/>
        </authorList>
    </citation>
    <scope>NUCLEOTIDE SEQUENCE [LARGE SCALE GENOMIC DNA]</scope>
    <source>
        <strain evidence="2 3">6x-1</strain>
    </source>
</reference>
<protein>
    <submittedName>
        <fullName evidence="2">Amidohydrolase</fullName>
    </submittedName>
</protein>
<dbReference type="Pfam" id="PF01546">
    <property type="entry name" value="Peptidase_M20"/>
    <property type="match status" value="1"/>
</dbReference>
<dbReference type="NCBIfam" id="TIGR01891">
    <property type="entry name" value="amidohydrolases"/>
    <property type="match status" value="1"/>
</dbReference>
<proteinExistence type="predicted"/>
<dbReference type="Gene3D" id="3.40.630.10">
    <property type="entry name" value="Zn peptidases"/>
    <property type="match status" value="1"/>
</dbReference>
<gene>
    <name evidence="2" type="ORF">MWN34_02645</name>
</gene>
<evidence type="ECO:0000313" key="2">
    <source>
        <dbReference type="EMBL" id="MCK0195800.1"/>
    </source>
</evidence>
<evidence type="ECO:0000313" key="3">
    <source>
        <dbReference type="Proteomes" id="UP001203284"/>
    </source>
</evidence>
<sequence>MAMDPEALEREMTIWRHDLHAHPEFGFEERRTSAFVAAKLREIGLDEVVEGVGGTGVVGTLKRGTGNRAIALRADMDALRIAEQGTHAHASRHPGTMHACGHDGHTAMLLGAARLLAGEGGFDGTVRFVFQPAEEWGQGAQAMLDDGLLERFPFSEIYGLHNMPGLAIGHVETRPGPIMSAEDIFEIVLTGIGGHAARPHQGSEVMLAACATVLNLQAIVSRRISPADIAVVSVTELITDGTRNALPGQARILGDARSFLPEVSATIEREMRAIAEGTALAHNVAASVRYAREFVPLVNDAALADEVLKAARGVCGPERVASAEEPMTASEDFARFLAHVPGCFAFVGNGPSAPLHNPTYDFDDAGLLPGTRLHAAIVRTRLPVAEQA</sequence>
<dbReference type="EMBL" id="JALKCH010000002">
    <property type="protein sequence ID" value="MCK0195800.1"/>
    <property type="molecule type" value="Genomic_DNA"/>
</dbReference>
<dbReference type="Proteomes" id="UP001203284">
    <property type="component" value="Unassembled WGS sequence"/>
</dbReference>
<dbReference type="InterPro" id="IPR017439">
    <property type="entry name" value="Amidohydrolase"/>
</dbReference>
<dbReference type="PANTHER" id="PTHR11014:SF63">
    <property type="entry name" value="METALLOPEPTIDASE, PUTATIVE (AFU_ORTHOLOGUE AFUA_6G09600)-RELATED"/>
    <property type="match status" value="1"/>
</dbReference>
<dbReference type="InterPro" id="IPR036264">
    <property type="entry name" value="Bact_exopeptidase_dim_dom"/>
</dbReference>
<comment type="caution">
    <text evidence="2">The sequence shown here is derived from an EMBL/GenBank/DDBJ whole genome shotgun (WGS) entry which is preliminary data.</text>
</comment>
<evidence type="ECO:0000256" key="1">
    <source>
        <dbReference type="ARBA" id="ARBA00022801"/>
    </source>
</evidence>
<dbReference type="PANTHER" id="PTHR11014">
    <property type="entry name" value="PEPTIDASE M20 FAMILY MEMBER"/>
    <property type="match status" value="1"/>
</dbReference>
<dbReference type="SUPFAM" id="SSF53187">
    <property type="entry name" value="Zn-dependent exopeptidases"/>
    <property type="match status" value="1"/>
</dbReference>
<dbReference type="SUPFAM" id="SSF55031">
    <property type="entry name" value="Bacterial exopeptidase dimerisation domain"/>
    <property type="match status" value="1"/>
</dbReference>
<keyword evidence="1" id="KW-0378">Hydrolase</keyword>
<dbReference type="RefSeq" id="WP_247026247.1">
    <property type="nucleotide sequence ID" value="NZ_JALKCH010000002.1"/>
</dbReference>